<dbReference type="AlphaFoldDB" id="A0A4Q6I3N1"/>
<dbReference type="Proteomes" id="UP000293377">
    <property type="component" value="Unassembled WGS sequence"/>
</dbReference>
<proteinExistence type="predicted"/>
<accession>A0A4Q6I3N1</accession>
<evidence type="ECO:0000313" key="2">
    <source>
        <dbReference type="EMBL" id="RZB12441.1"/>
    </source>
</evidence>
<protein>
    <submittedName>
        <fullName evidence="2">Uncharacterized protein</fullName>
    </submittedName>
</protein>
<gene>
    <name evidence="2" type="ORF">DRF75_04165</name>
</gene>
<keyword evidence="1" id="KW-0812">Transmembrane</keyword>
<evidence type="ECO:0000313" key="3">
    <source>
        <dbReference type="Proteomes" id="UP000293377"/>
    </source>
</evidence>
<feature type="transmembrane region" description="Helical" evidence="1">
    <location>
        <begin position="264"/>
        <end position="285"/>
    </location>
</feature>
<comment type="caution">
    <text evidence="2">The sequence shown here is derived from an EMBL/GenBank/DDBJ whole genome shotgun (WGS) entry which is preliminary data.</text>
</comment>
<dbReference type="EMBL" id="QOHL01000022">
    <property type="protein sequence ID" value="RZB12441.1"/>
    <property type="molecule type" value="Genomic_DNA"/>
</dbReference>
<dbReference type="RefSeq" id="WP_129992711.1">
    <property type="nucleotide sequence ID" value="NZ_QOHL01000022.1"/>
</dbReference>
<organism evidence="2 3">
    <name type="scientific">Ehrlichia minasensis</name>
    <dbReference type="NCBI Taxonomy" id="1242993"/>
    <lineage>
        <taxon>Bacteria</taxon>
        <taxon>Pseudomonadati</taxon>
        <taxon>Pseudomonadota</taxon>
        <taxon>Alphaproteobacteria</taxon>
        <taxon>Rickettsiales</taxon>
        <taxon>Anaplasmataceae</taxon>
        <taxon>Ehrlichia</taxon>
    </lineage>
</organism>
<keyword evidence="1" id="KW-0472">Membrane</keyword>
<feature type="transmembrane region" description="Helical" evidence="1">
    <location>
        <begin position="305"/>
        <end position="326"/>
    </location>
</feature>
<keyword evidence="3" id="KW-1185">Reference proteome</keyword>
<name>A0A4Q6I3N1_9RICK</name>
<evidence type="ECO:0000256" key="1">
    <source>
        <dbReference type="SAM" id="Phobius"/>
    </source>
</evidence>
<keyword evidence="1" id="KW-1133">Transmembrane helix</keyword>
<sequence>MTVIIKIGIKNLIDSTMEIISERFAVYAKNEVVKTSLQSYIDIIRLKEKKLQYYSGKEAKGHVVSDDQFYQMESTIRAILVKIFEIEILEKKTTIPTEKMSAYREAVSVLVNKIVKCNAYVLKEDDRLAKIVGNATLRRNTYKCRNLGELVSKSKFTAMESFDTACSNVELDPNIIKQILEFCSVDLMIGIMDLQLIQFLADMRYFPNQNSNAFERTKHSYINLIKHIMICKSASAIEQYQSSRDSKQLHCSLYLQDHIEKNPALYLVLTLFAIQSVFNMCGLLFVLGRIYNIVDFFNKVDMKDVSVSVCAINVVLCTLIFASILIGNKLSRKNDTIVTGDMVLDNLSVVDQVDESLNL</sequence>
<reference evidence="2 3" key="1">
    <citation type="submission" date="2018-06" db="EMBL/GenBank/DDBJ databases">
        <title>Complete Genome Sequence of Ehrlichia minasensis Isolated From Cattle.</title>
        <authorList>
            <person name="Aguiar D.M."/>
            <person name="Araujo J.P.A.Jr."/>
            <person name="Nakazato L."/>
            <person name="Bard E."/>
            <person name="Cabezas-Cruz A."/>
        </authorList>
    </citation>
    <scope>NUCLEOTIDE SEQUENCE [LARGE SCALE GENOMIC DNA]</scope>
    <source>
        <strain evidence="2 3">B11</strain>
    </source>
</reference>